<dbReference type="EMBL" id="VSSQ01006011">
    <property type="protein sequence ID" value="MPM31219.1"/>
    <property type="molecule type" value="Genomic_DNA"/>
</dbReference>
<comment type="similarity">
    <text evidence="1">Belongs to the glycosyl hydrolase 28 family.</text>
</comment>
<dbReference type="SUPFAM" id="SSF51126">
    <property type="entry name" value="Pectin lyase-like"/>
    <property type="match status" value="1"/>
</dbReference>
<proteinExistence type="inferred from homology"/>
<evidence type="ECO:0000256" key="1">
    <source>
        <dbReference type="ARBA" id="ARBA00008834"/>
    </source>
</evidence>
<sequence length="453" mass="49040">MKEFSLSAFGAQGNGTFDNTQAFAKAFQAVREGGVLHIEKGVYLTGPLLLEGTGIVLDFAEGSVIRFIDDEARYRPVLSRWEGVNCYCMHPCFLISKSDGIILKGKGLLDGNGSGWWKKANEKRNSQFGPVSPLERELAQLNPGYETQQGGGGGRQSQFLRPPLLQILRSNNVKLEGLTLKDSPFWTLHPLYSTNVFLLGLRIENPKEAPNTDGIDVDSCGFVTIKQCLVDVGDDGIALKSGSGPDGIATGLSTHDILIEGCTVKNAHGGAVIGSETAAGIHTVKVQECFFDGTDRGIRIKTRRGRGGAISNLHFSAIRTRGNLCALTMNMYYRCGSLDAEEFSLASKPILPTTPSIDTVLIENCRMEACTSSAAFIVGLPEQPIRNLVIRDSFFSLAKEKLQDVSDSEMYAGLPDPSGRGLRLRNVECTLRQVAVEGVAEAFCLEDGVQILE</sequence>
<dbReference type="Pfam" id="PF00295">
    <property type="entry name" value="Glyco_hydro_28"/>
    <property type="match status" value="1"/>
</dbReference>
<organism evidence="4">
    <name type="scientific">bioreactor metagenome</name>
    <dbReference type="NCBI Taxonomy" id="1076179"/>
    <lineage>
        <taxon>unclassified sequences</taxon>
        <taxon>metagenomes</taxon>
        <taxon>ecological metagenomes</taxon>
    </lineage>
</organism>
<dbReference type="PANTHER" id="PTHR31339">
    <property type="entry name" value="PECTIN LYASE-RELATED"/>
    <property type="match status" value="1"/>
</dbReference>
<dbReference type="GO" id="GO:0005975">
    <property type="term" value="P:carbohydrate metabolic process"/>
    <property type="evidence" value="ECO:0007669"/>
    <property type="project" value="InterPro"/>
</dbReference>
<evidence type="ECO:0000313" key="4">
    <source>
        <dbReference type="EMBL" id="MPM31219.1"/>
    </source>
</evidence>
<dbReference type="InterPro" id="IPR000743">
    <property type="entry name" value="Glyco_hydro_28"/>
</dbReference>
<keyword evidence="2" id="KW-0378">Hydrolase</keyword>
<reference evidence="4" key="1">
    <citation type="submission" date="2019-08" db="EMBL/GenBank/DDBJ databases">
        <authorList>
            <person name="Kucharzyk K."/>
            <person name="Murdoch R.W."/>
            <person name="Higgins S."/>
            <person name="Loffler F."/>
        </authorList>
    </citation>
    <scope>NUCLEOTIDE SEQUENCE</scope>
</reference>
<dbReference type="Gene3D" id="2.160.20.10">
    <property type="entry name" value="Single-stranded right-handed beta-helix, Pectin lyase-like"/>
    <property type="match status" value="1"/>
</dbReference>
<evidence type="ECO:0000256" key="2">
    <source>
        <dbReference type="ARBA" id="ARBA00022801"/>
    </source>
</evidence>
<keyword evidence="3" id="KW-0326">Glycosidase</keyword>
<dbReference type="SMART" id="SM00710">
    <property type="entry name" value="PbH1"/>
    <property type="match status" value="5"/>
</dbReference>
<dbReference type="PANTHER" id="PTHR31339:SF9">
    <property type="entry name" value="PLASMIN AND FIBRONECTIN-BINDING PROTEIN A"/>
    <property type="match status" value="1"/>
</dbReference>
<dbReference type="GO" id="GO:0004650">
    <property type="term" value="F:polygalacturonase activity"/>
    <property type="evidence" value="ECO:0007669"/>
    <property type="project" value="InterPro"/>
</dbReference>
<gene>
    <name evidence="4" type="ORF">SDC9_77773</name>
</gene>
<evidence type="ECO:0008006" key="5">
    <source>
        <dbReference type="Google" id="ProtNLM"/>
    </source>
</evidence>
<dbReference type="InterPro" id="IPR006626">
    <property type="entry name" value="PbH1"/>
</dbReference>
<dbReference type="InterPro" id="IPR011050">
    <property type="entry name" value="Pectin_lyase_fold/virulence"/>
</dbReference>
<comment type="caution">
    <text evidence="4">The sequence shown here is derived from an EMBL/GenBank/DDBJ whole genome shotgun (WGS) entry which is preliminary data.</text>
</comment>
<dbReference type="InterPro" id="IPR012334">
    <property type="entry name" value="Pectin_lyas_fold"/>
</dbReference>
<dbReference type="InterPro" id="IPR051801">
    <property type="entry name" value="GH28_Enzymes"/>
</dbReference>
<evidence type="ECO:0000256" key="3">
    <source>
        <dbReference type="ARBA" id="ARBA00023295"/>
    </source>
</evidence>
<name>A0A644YSB6_9ZZZZ</name>
<protein>
    <recommendedName>
        <fullName evidence="5">Endo-polygalacturonase</fullName>
    </recommendedName>
</protein>
<accession>A0A644YSB6</accession>
<dbReference type="AlphaFoldDB" id="A0A644YSB6"/>